<dbReference type="Gene3D" id="1.10.8.720">
    <property type="entry name" value="Region D6 of dynein motor"/>
    <property type="match status" value="1"/>
</dbReference>
<evidence type="ECO:0000259" key="14">
    <source>
        <dbReference type="Pfam" id="PF03028"/>
    </source>
</evidence>
<dbReference type="EMBL" id="AJWK01029336">
    <property type="status" value="NOT_ANNOTATED_CDS"/>
    <property type="molecule type" value="Genomic_DNA"/>
</dbReference>
<dbReference type="InterPro" id="IPR035706">
    <property type="entry name" value="AAA_9"/>
</dbReference>
<name>A0A1B0CUL2_LUTLO</name>
<keyword evidence="4" id="KW-0493">Microtubule</keyword>
<keyword evidence="12" id="KW-0966">Cell projection</keyword>
<feature type="domain" description="Dynein heavy chain linker" evidence="15">
    <location>
        <begin position="650"/>
        <end position="1081"/>
    </location>
</feature>
<dbReference type="FunFam" id="3.40.50.300:FF:002141">
    <property type="entry name" value="Dynein heavy chain"/>
    <property type="match status" value="1"/>
</dbReference>
<dbReference type="FunFam" id="3.10.490.20:FF:000009">
    <property type="entry name" value="Dynein heavy chain 4"/>
    <property type="match status" value="1"/>
</dbReference>
<dbReference type="GO" id="GO:0005524">
    <property type="term" value="F:ATP binding"/>
    <property type="evidence" value="ECO:0007669"/>
    <property type="project" value="UniProtKB-KW"/>
</dbReference>
<dbReference type="Pfam" id="PF17857">
    <property type="entry name" value="AAA_lid_1"/>
    <property type="match status" value="1"/>
</dbReference>
<evidence type="ECO:0000259" key="17">
    <source>
        <dbReference type="Pfam" id="PF12780"/>
    </source>
</evidence>
<dbReference type="FunFam" id="3.20.180.20:FF:000003">
    <property type="entry name" value="Dynein heavy chain 12, axonemal"/>
    <property type="match status" value="1"/>
</dbReference>
<evidence type="ECO:0000256" key="10">
    <source>
        <dbReference type="ARBA" id="ARBA00023175"/>
    </source>
</evidence>
<dbReference type="FunFam" id="1.20.920.20:FF:000006">
    <property type="entry name" value="Dynein, axonemal, heavy chain 6"/>
    <property type="match status" value="1"/>
</dbReference>
<dbReference type="Pfam" id="PF12777">
    <property type="entry name" value="MT"/>
    <property type="match status" value="1"/>
</dbReference>
<dbReference type="InterPro" id="IPR026983">
    <property type="entry name" value="DHC"/>
</dbReference>
<dbReference type="InterPro" id="IPR042228">
    <property type="entry name" value="Dynein_linker_3"/>
</dbReference>
<dbReference type="InterPro" id="IPR013602">
    <property type="entry name" value="Dynein_heavy_linker"/>
</dbReference>
<dbReference type="InterPro" id="IPR042219">
    <property type="entry name" value="AAA_lid_11_sf"/>
</dbReference>
<reference evidence="23" key="1">
    <citation type="submission" date="2020-05" db="UniProtKB">
        <authorList>
            <consortium name="EnsemblMetazoa"/>
        </authorList>
    </citation>
    <scope>IDENTIFICATION</scope>
    <source>
        <strain evidence="23">Jacobina</strain>
    </source>
</reference>
<evidence type="ECO:0000259" key="16">
    <source>
        <dbReference type="Pfam" id="PF12777"/>
    </source>
</evidence>
<comment type="similarity">
    <text evidence="2">Belongs to the dynein heavy chain family.</text>
</comment>
<dbReference type="PANTHER" id="PTHR22878:SF70">
    <property type="entry name" value="DYNEIN HEAVY CHAIN 2, AXONEMAL"/>
    <property type="match status" value="1"/>
</dbReference>
<dbReference type="FunFam" id="1.20.140.100:FF:000001">
    <property type="entry name" value="dynein heavy chain 17, axonemal"/>
    <property type="match status" value="1"/>
</dbReference>
<proteinExistence type="inferred from homology"/>
<evidence type="ECO:0000256" key="4">
    <source>
        <dbReference type="ARBA" id="ARBA00022701"/>
    </source>
</evidence>
<dbReference type="GO" id="GO:0045505">
    <property type="term" value="F:dynein intermediate chain binding"/>
    <property type="evidence" value="ECO:0007669"/>
    <property type="project" value="InterPro"/>
</dbReference>
<accession>A0A1B0CUL2</accession>
<dbReference type="VEuPathDB" id="VectorBase:LLONM1_011264"/>
<dbReference type="InterPro" id="IPR043160">
    <property type="entry name" value="Dynein_C_barrel"/>
</dbReference>
<keyword evidence="5" id="KW-0547">Nucleotide-binding</keyword>
<evidence type="ECO:0000313" key="23">
    <source>
        <dbReference type="EnsemblMetazoa" id="LLOJ008647-PA"/>
    </source>
</evidence>
<dbReference type="EMBL" id="AJWK01029337">
    <property type="status" value="NOT_ANNOTATED_CDS"/>
    <property type="molecule type" value="Genomic_DNA"/>
</dbReference>
<keyword evidence="6" id="KW-0067">ATP-binding</keyword>
<dbReference type="VEuPathDB" id="VectorBase:LLOJ008647"/>
<dbReference type="FunFam" id="1.10.8.1220:FF:000001">
    <property type="entry name" value="Dynein axonemal heavy chain 5"/>
    <property type="match status" value="1"/>
</dbReference>
<evidence type="ECO:0008006" key="25">
    <source>
        <dbReference type="Google" id="ProtNLM"/>
    </source>
</evidence>
<dbReference type="Gene3D" id="1.20.140.100">
    <property type="entry name" value="Dynein heavy chain, N-terminal domain 2"/>
    <property type="match status" value="1"/>
</dbReference>
<keyword evidence="11" id="KW-0206">Cytoskeleton</keyword>
<dbReference type="EMBL" id="AJWK01029335">
    <property type="status" value="NOT_ANNOTATED_CDS"/>
    <property type="molecule type" value="Genomic_DNA"/>
</dbReference>
<evidence type="ECO:0000259" key="20">
    <source>
        <dbReference type="Pfam" id="PF17857"/>
    </source>
</evidence>
<evidence type="ECO:0000256" key="7">
    <source>
        <dbReference type="ARBA" id="ARBA00023017"/>
    </source>
</evidence>
<evidence type="ECO:0000259" key="21">
    <source>
        <dbReference type="Pfam" id="PF18198"/>
    </source>
</evidence>
<evidence type="ECO:0000256" key="1">
    <source>
        <dbReference type="ARBA" id="ARBA00004430"/>
    </source>
</evidence>
<dbReference type="FunFam" id="3.40.50.300:FF:000362">
    <property type="entry name" value="Dynein, axonemal, heavy chain 6"/>
    <property type="match status" value="1"/>
</dbReference>
<evidence type="ECO:0000256" key="2">
    <source>
        <dbReference type="ARBA" id="ARBA00008887"/>
    </source>
</evidence>
<dbReference type="FunFam" id="1.20.920.30:FF:000002">
    <property type="entry name" value="Dynein axonemal heavy chain 3"/>
    <property type="match status" value="1"/>
</dbReference>
<dbReference type="GO" id="GO:0005874">
    <property type="term" value="C:microtubule"/>
    <property type="evidence" value="ECO:0007669"/>
    <property type="project" value="UniProtKB-KW"/>
</dbReference>
<feature type="domain" description="Dynein heavy chain AAA lid" evidence="21">
    <location>
        <begin position="2930"/>
        <end position="3071"/>
    </location>
</feature>
<dbReference type="Gene3D" id="1.20.58.1120">
    <property type="match status" value="1"/>
</dbReference>
<evidence type="ECO:0000256" key="3">
    <source>
        <dbReference type="ARBA" id="ARBA00022490"/>
    </source>
</evidence>
<dbReference type="Gene3D" id="1.10.8.1220">
    <property type="match status" value="1"/>
</dbReference>
<dbReference type="GO" id="GO:0007018">
    <property type="term" value="P:microtubule-based movement"/>
    <property type="evidence" value="ECO:0007669"/>
    <property type="project" value="InterPro"/>
</dbReference>
<evidence type="ECO:0000259" key="18">
    <source>
        <dbReference type="Pfam" id="PF12781"/>
    </source>
</evidence>
<dbReference type="Pfam" id="PF12780">
    <property type="entry name" value="AAA_8"/>
    <property type="match status" value="1"/>
</dbReference>
<dbReference type="InterPro" id="IPR027417">
    <property type="entry name" value="P-loop_NTPase"/>
</dbReference>
<dbReference type="InterPro" id="IPR041228">
    <property type="entry name" value="Dynein_C"/>
</dbReference>
<dbReference type="InterPro" id="IPR041466">
    <property type="entry name" value="Dynein_AAA5_ext"/>
</dbReference>
<dbReference type="EnsemblMetazoa" id="LLOJ008647-RA">
    <property type="protein sequence ID" value="LLOJ008647-PA"/>
    <property type="gene ID" value="LLOJ008647"/>
</dbReference>
<keyword evidence="24" id="KW-1185">Reference proteome</keyword>
<keyword evidence="8 13" id="KW-0175">Coiled coil</keyword>
<dbReference type="Pfam" id="PF18198">
    <property type="entry name" value="AAA_lid_11"/>
    <property type="match status" value="1"/>
</dbReference>
<dbReference type="Gene3D" id="3.20.180.20">
    <property type="entry name" value="Dynein heavy chain, N-terminal domain 2"/>
    <property type="match status" value="1"/>
</dbReference>
<evidence type="ECO:0000256" key="12">
    <source>
        <dbReference type="ARBA" id="ARBA00023273"/>
    </source>
</evidence>
<feature type="domain" description="Dynein heavy chain 3 AAA+ lid" evidence="20">
    <location>
        <begin position="1522"/>
        <end position="1610"/>
    </location>
</feature>
<dbReference type="FunFam" id="1.10.287.2620:FF:000002">
    <property type="entry name" value="Dynein heavy chain 2, axonemal"/>
    <property type="match status" value="1"/>
</dbReference>
<dbReference type="InterPro" id="IPR004273">
    <property type="entry name" value="Dynein_heavy_D6_P-loop"/>
</dbReference>
<evidence type="ECO:0000313" key="24">
    <source>
        <dbReference type="Proteomes" id="UP000092461"/>
    </source>
</evidence>
<dbReference type="GO" id="GO:0008569">
    <property type="term" value="F:minus-end-directed microtubule motor activity"/>
    <property type="evidence" value="ECO:0007669"/>
    <property type="project" value="InterPro"/>
</dbReference>
<keyword evidence="7" id="KW-0243">Dynein</keyword>
<dbReference type="FunFam" id="1.10.8.720:FF:000001">
    <property type="entry name" value="dynein heavy chain 7, axonemal"/>
    <property type="match status" value="1"/>
</dbReference>
<dbReference type="GO" id="GO:0051959">
    <property type="term" value="F:dynein light intermediate chain binding"/>
    <property type="evidence" value="ECO:0007669"/>
    <property type="project" value="InterPro"/>
</dbReference>
<evidence type="ECO:0000256" key="8">
    <source>
        <dbReference type="ARBA" id="ARBA00023054"/>
    </source>
</evidence>
<feature type="domain" description="Dynein heavy chain AAA module D4" evidence="17">
    <location>
        <begin position="1682"/>
        <end position="1942"/>
    </location>
</feature>
<evidence type="ECO:0000259" key="19">
    <source>
        <dbReference type="Pfam" id="PF17852"/>
    </source>
</evidence>
<dbReference type="SUPFAM" id="SSF52540">
    <property type="entry name" value="P-loop containing nucleoside triphosphate hydrolases"/>
    <property type="match status" value="2"/>
</dbReference>
<keyword evidence="3" id="KW-0963">Cytoplasm</keyword>
<dbReference type="Gene3D" id="3.10.490.20">
    <property type="match status" value="1"/>
</dbReference>
<evidence type="ECO:0000256" key="9">
    <source>
        <dbReference type="ARBA" id="ARBA00023069"/>
    </source>
</evidence>
<dbReference type="Pfam" id="PF18199">
    <property type="entry name" value="Dynein_C"/>
    <property type="match status" value="1"/>
</dbReference>
<organism evidence="23 24">
    <name type="scientific">Lutzomyia longipalpis</name>
    <name type="common">Sand fly</name>
    <dbReference type="NCBI Taxonomy" id="7200"/>
    <lineage>
        <taxon>Eukaryota</taxon>
        <taxon>Metazoa</taxon>
        <taxon>Ecdysozoa</taxon>
        <taxon>Arthropoda</taxon>
        <taxon>Hexapoda</taxon>
        <taxon>Insecta</taxon>
        <taxon>Pterygota</taxon>
        <taxon>Neoptera</taxon>
        <taxon>Endopterygota</taxon>
        <taxon>Diptera</taxon>
        <taxon>Nematocera</taxon>
        <taxon>Psychodoidea</taxon>
        <taxon>Psychodidae</taxon>
        <taxon>Lutzomyia</taxon>
        <taxon>Lutzomyia</taxon>
    </lineage>
</organism>
<keyword evidence="10" id="KW-0505">Motor protein</keyword>
<keyword evidence="9" id="KW-0969">Cilium</keyword>
<dbReference type="Gene3D" id="1.20.920.20">
    <property type="match status" value="1"/>
</dbReference>
<dbReference type="GO" id="GO:0005858">
    <property type="term" value="C:axonemal dynein complex"/>
    <property type="evidence" value="ECO:0007669"/>
    <property type="project" value="UniProtKB-ARBA"/>
</dbReference>
<dbReference type="PANTHER" id="PTHR22878">
    <property type="entry name" value="DYNEIN HEAVY CHAIN 6, AXONEMAL-LIKE-RELATED"/>
    <property type="match status" value="1"/>
</dbReference>
<evidence type="ECO:0000256" key="5">
    <source>
        <dbReference type="ARBA" id="ARBA00022741"/>
    </source>
</evidence>
<dbReference type="Pfam" id="PF08393">
    <property type="entry name" value="DHC_N2"/>
    <property type="match status" value="1"/>
</dbReference>
<evidence type="ECO:0000259" key="22">
    <source>
        <dbReference type="Pfam" id="PF18199"/>
    </source>
</evidence>
<protein>
    <recommendedName>
        <fullName evidence="25">Dyneins heavy chain</fullName>
    </recommendedName>
</protein>
<dbReference type="InterPro" id="IPR024743">
    <property type="entry name" value="Dynein_HC_stalk"/>
</dbReference>
<evidence type="ECO:0000256" key="6">
    <source>
        <dbReference type="ARBA" id="ARBA00022840"/>
    </source>
</evidence>
<dbReference type="Gene3D" id="3.40.50.300">
    <property type="entry name" value="P-loop containing nucleotide triphosphate hydrolases"/>
    <property type="match status" value="3"/>
</dbReference>
<evidence type="ECO:0000259" key="15">
    <source>
        <dbReference type="Pfam" id="PF08393"/>
    </source>
</evidence>
<dbReference type="Gene3D" id="1.20.920.30">
    <property type="match status" value="1"/>
</dbReference>
<evidence type="ECO:0000256" key="11">
    <source>
        <dbReference type="ARBA" id="ARBA00023212"/>
    </source>
</evidence>
<dbReference type="Pfam" id="PF12775">
    <property type="entry name" value="AAA_7"/>
    <property type="match status" value="1"/>
</dbReference>
<dbReference type="FunFam" id="3.40.50.300:FF:001145">
    <property type="entry name" value="Putative dynein heavy chain"/>
    <property type="match status" value="1"/>
</dbReference>
<evidence type="ECO:0000256" key="13">
    <source>
        <dbReference type="SAM" id="Coils"/>
    </source>
</evidence>
<feature type="domain" description="Dynein heavy chain ATP-binding dynein motor region" evidence="18">
    <location>
        <begin position="2329"/>
        <end position="2550"/>
    </location>
</feature>
<comment type="subcellular location">
    <subcellularLocation>
        <location evidence="1">Cytoplasm</location>
        <location evidence="1">Cytoskeleton</location>
        <location evidence="1">Cilium axoneme</location>
    </subcellularLocation>
</comment>
<dbReference type="Pfam" id="PF03028">
    <property type="entry name" value="Dynein_heavy"/>
    <property type="match status" value="1"/>
</dbReference>
<feature type="domain" description="Dynein heavy chain C-terminal" evidence="22">
    <location>
        <begin position="3097"/>
        <end position="3376"/>
    </location>
</feature>
<dbReference type="Pfam" id="PF17852">
    <property type="entry name" value="Dynein_AAA_lid"/>
    <property type="match status" value="1"/>
</dbReference>
<dbReference type="Pfam" id="PF12781">
    <property type="entry name" value="AAA_9"/>
    <property type="match status" value="1"/>
</dbReference>
<dbReference type="InterPro" id="IPR042222">
    <property type="entry name" value="Dynein_2_N"/>
</dbReference>
<dbReference type="InterPro" id="IPR041589">
    <property type="entry name" value="DNAH3_AAA_lid_1"/>
</dbReference>
<sequence length="3380" mass="391933">MSKYLSKLIKPPRDYEKYENDAFSQHPLMKFRLSNIRERRHFSMLKHRAALGKIRVCRTIPEDLSDVLPQRQDKIRQQLYMYANSAPIPKILHRTEKKIIEYVPERLRKRYPNAVEDYMKEVREDYDKIIRAFSIQKILVPKEGEFVPPREEFRLKAKGRTRNYRQFLHNRKQISKNLLITAPYIRCIVHFANLDFPDVLNDLSRYRKLGEIILDELENKARKDLYTNAEFLKKFWYPKIVRVMLKYYKKKVISRMELPRILQCATTLINRQITELKIRTLNHICEVIGDREKIPYLKVSLICEKSIDLYPTLEKIFKVYHDMLDDVAEIGTNLTSLEILVDSEFFKNHDEYLKISVGEIYMKEAHEKLNKVLEKAYSPVILYLSSFQDEYKFLSNPETRISIESFLEVIHTFDEYLSKIETIQIFIDRLRRCILREFFDFMTLNQFEAIQSLREIADNLVDKITDHIVTSHRKMCDDICATFVEIKRKALEIPKSTESLLESAEYMVYVKTQQMKELQDRIEECLKIGGTLLEFKELSKDHLAAQIATINWYNNIDDVFEQNAQLQEFYKFQFEEHLQNVAKKLNEDIAEMLPSLSIIDDMCETEKFREYYGLLQNIIDNLKIFENYVDWLNKEEKLFKFPKSTYPVLDAIKNFVIPFTKLMKLCIEWLRHFYVWMDGPFEYLEPDFVARTVEEYLKEFQETQKYYHNRIKADLIGNPICKFRGQTEDPSVEKHPVPLKLCHKMISWIQEFGLGVQIVKIICNPALRERHWNEMSQMVGFDLTPDAGTTLRKFIDYKLEDKLGDFEIISIGANKELQLQQNLTGMIEEWSGVCFKIGSFKNTSLTILTGVEDIQGLLGDHINKTLAMRGSAFVKPCEVEVKAWYSKLVRVNSTIEQWLRVQMLWLYFLPIFSAPDIVAQIESEGDLFREVDGIFHKYMKIILDEAEVMKTAPIEGFLEDLQDANKKLDTITWGVNGYLDRKRLFFSRFFFLSNDEMLEILSETKDPVKVESHLLKKCFEGIDRLSFDDELNIREIRSDLGERIELLRQISTQNARGSVEKWLWEVEREMIKAVKDQIQEAFKDISQTNRSEWIFKWPQMVVLCCQKIFWTFDIEGCFRADNPVQMIRNKLKEHEEVLTKNVDLIRSSDLTPLQWIVLKSLIVLDVHSRDVYRELQEKSLCLKFLERHCKQFLQPGEMNLIMSTLNLFEMFMNEACEDSSEEFTKNLSTWFQAATVMAIFWGLAGILDATSRSKFDAFFREIWRNDEDSPLPESVGRIEVTLPTEGLLVEYCYHFKQKGMWKYWPDIVRRMEPETTPLGMQVPTIDTARYSYLFELLIKNKKPFLLTGPTGTGKSFFIQNFLMSKVAPETFTPSFVTFTVMISAGHTQELILSKLVKKRRWQYGAARGKTAIIFVDDMNMPAKDEYEAQPPLELLRQYFDHSFWHTGPDRITLRDILLICACGPPGGSRQVVYQRVLRHFNIFSINNFSEESLSRIFSAILLNGLKTRGHASDVVASVNSMVAATLHIYRIASTILRPTPQKSHYIFNLRDISRVISGCSLLRKESVDNKKMFPKIWLHETMRTFCDRLTDSRDRYWFFGKISTTAEEHFSEKLSTIFEEYRQEGSEDLVLNDLRNFMFASYLDLNTPLEERKYEEIPDLNSLKDLALASLEQYNSKHTAKLDIVLFGYALEHLNKICRVLTVPAGSCLLVGIGGSGRQSLTRVAAGICQQNVFQPHITREYGLEDWRRDLKIVLREAGGLGKDTVFLFTDSQVNLEVFLQDIDCLLNLGEVPNIYGIDERQEILEMVRLDAQGGNRNIDISPLQVFSFFVNRCRQRLHIVLCFSPIGDSLRTRVRLYPSLVNCCTIDWYEDWPPEALEMVAVRYMQAIDIPAAIKESAVVACKHFHLTATKFSGEFFRETSRIIHITSACYIELIRSFRDLMEKKQKEILESTKRYEAGLETLVQASNTVAIMQCDLNDLQPKLIIMAENSREMMKQIEKKTIEASEASEHVKKEEVSANAQAAVAQELKDECEKDLAQAIPILEEAIQALNTLKPADITLVKSMKNPPEVVKLVMAAVCVIKGVPPDRINDPATGKKIIDYWGPSKRILGDMGFLQSLKDFDKDNIGVDIMKKIRKDFIPHKDFQPHIVLKASSAAEGLCKWIIAMDLYDSVAKIVAPKKTRLEVAEKEYADTLKILNEKRQMADELERKVQLLNEQLTEANREMQRVEMEVDVCKNKLQRAESLIASLGGEKNRWTLASENLQKLYNNLAGDILMSCGFIAYLAPFSIAYRKRALCEWHALCLTLSIPCSVPFKFTEVLGSDIKLQNWSIAGLPKDSFSAENATIMDNSSRYSLFIDPQSQANSWIKTLEKPNGLRVVKFSQSNYMTVLADCIQLGTPCLIESIKNHLEVQLNPILFKHTFFRDEQEFIDLGSYVIEFNSNFRLYLTSNSRNPHYLPEVVNKVTIINFSLTLQGLEDQLLGIVVAKERPDLQELRQKMILESAENQKVLKEVEDSILKTLSTSKGDILEDERAIKILDDSKKTEREIEAFRFSYRAVASHSSVLYYCITDLPNIDPMYQFSLGWYINLYIFSIENANKSKDIFRRLKFLMDTITHNLYTNVCRSIFEKDKPLFSFILTTKIMIMCNQINQEQYNFLLKGGKPIKDSLENPAPSWIGDKLWLHLQQLEQMEEFRGFIEDFKVNIDEWKEYYDTTDPQTAPFPRSWDGKINRFEKLLVLNTIRPDKTAVAIQEFIACEMGPLYVRPPAFDITKSFEEANCLMPLIFILSPGADPIGALTLHAEKMGFIKAFETVSMGKGQGPIAEKLIRNAQKAGTWVCLQNCHLATSWLPTLEQIWEDMDVHNTALTFRLWLTSYPVENFPPTLLQYGVKMTNEPPTGLKQNLLRSYNSEPMNNEQFYTGCPDKYKAFTKLLYGLCFFHAVVQERRKFGPMGWNIPYGFNETDFQISVKQLQMFINEFAEIPFETVAYLTAECNYGGRVTDEWDRRVIGTLLEDYFNENVVKDVTYKFSDTSAAFAIPTKFEHRDIVKHIEKNIPNDPSTEVYGLHMNAGIFKDLTMSKILLKCLTMTLGTADDETPERAQESLVEIVRGIEKRLPELFDLEVLAVKFPTDYHESLNTVLMQELEKFNALLEEIRTTCREIDDAVGGFGVFTPRLEKISKSLKNGEIPRSWQKKSFPSLKPVGSYIEDLLERLTWFGEWATSGTPETFWLPGFFFTQTFLTGILQNHARRCGIPIDELTFDHTILEDAEEESSMMGVKISGLLLEGAKWNAEKKLLDEQEAKILIDPMPRINLQPILRENLKLGTRYKCPTYRTMDRRGELSTAGHSSNFILPILLPTDRKSSHWIKRSVALVCQTND</sequence>
<dbReference type="Proteomes" id="UP000092461">
    <property type="component" value="Unassembled WGS sequence"/>
</dbReference>
<feature type="domain" description="Dynein heavy chain region D6 P-loop" evidence="14">
    <location>
        <begin position="2781"/>
        <end position="2894"/>
    </location>
</feature>
<dbReference type="InterPro" id="IPR024317">
    <property type="entry name" value="Dynein_heavy_chain_D4_dom"/>
</dbReference>
<dbReference type="Gene3D" id="1.20.1270.280">
    <property type="match status" value="1"/>
</dbReference>
<feature type="domain" description="Dynein heavy chain coiled coil stalk" evidence="16">
    <location>
        <begin position="1956"/>
        <end position="2298"/>
    </location>
</feature>
<dbReference type="Gene3D" id="6.10.140.1060">
    <property type="match status" value="1"/>
</dbReference>
<feature type="domain" description="Dynein heavy chain AAA 5 extension" evidence="19">
    <location>
        <begin position="1181"/>
        <end position="1305"/>
    </location>
</feature>
<dbReference type="VEuPathDB" id="VectorBase:LLONM1_011680"/>
<dbReference type="Gene3D" id="1.10.287.2620">
    <property type="match status" value="1"/>
</dbReference>
<feature type="coiled-coil region" evidence="13">
    <location>
        <begin position="2192"/>
        <end position="2247"/>
    </location>
</feature>
<dbReference type="InterPro" id="IPR041658">
    <property type="entry name" value="AAA_lid_11"/>
</dbReference>